<gene>
    <name evidence="2" type="ORF">F0P94_17500</name>
</gene>
<evidence type="ECO:0000313" key="3">
    <source>
        <dbReference type="Proteomes" id="UP000326570"/>
    </source>
</evidence>
<accession>A0A5N1IJB8</accession>
<evidence type="ECO:0000313" key="2">
    <source>
        <dbReference type="EMBL" id="KAA9325498.1"/>
    </source>
</evidence>
<dbReference type="InterPro" id="IPR046148">
    <property type="entry name" value="Septknot"/>
</dbReference>
<dbReference type="EMBL" id="VTWT01000012">
    <property type="protein sequence ID" value="KAA9325498.1"/>
    <property type="molecule type" value="Genomic_DNA"/>
</dbReference>
<organism evidence="2 3">
    <name type="scientific">Adhaeribacter soli</name>
    <dbReference type="NCBI Taxonomy" id="2607655"/>
    <lineage>
        <taxon>Bacteria</taxon>
        <taxon>Pseudomonadati</taxon>
        <taxon>Bacteroidota</taxon>
        <taxon>Cytophagia</taxon>
        <taxon>Cytophagales</taxon>
        <taxon>Hymenobacteraceae</taxon>
        <taxon>Adhaeribacter</taxon>
    </lineage>
</organism>
<sequence>MGRNFCQIYGSVYLERDPKRQAGTQFTVYEESEDAFANLVVYKEDNKLFADEPGLWYLAPNRDFADFVIFVTPNRNLADFGVYFTKTRSFAGCKN</sequence>
<dbReference type="Pfam" id="PF19647">
    <property type="entry name" value="Septknot"/>
    <property type="match status" value="1"/>
</dbReference>
<name>A0A5N1IJB8_9BACT</name>
<feature type="domain" description="7(1) septoil knot" evidence="1">
    <location>
        <begin position="6"/>
        <end position="94"/>
    </location>
</feature>
<protein>
    <recommendedName>
        <fullName evidence="1">7(1) septoil knot domain-containing protein</fullName>
    </recommendedName>
</protein>
<reference evidence="2 3" key="1">
    <citation type="submission" date="2019-09" db="EMBL/GenBank/DDBJ databases">
        <title>Genome sequence of Adhaeribacter sp. M2.</title>
        <authorList>
            <person name="Srinivasan S."/>
        </authorList>
    </citation>
    <scope>NUCLEOTIDE SEQUENCE [LARGE SCALE GENOMIC DNA]</scope>
    <source>
        <strain evidence="2 3">M2</strain>
    </source>
</reference>
<proteinExistence type="predicted"/>
<dbReference type="AlphaFoldDB" id="A0A5N1IJB8"/>
<comment type="caution">
    <text evidence="2">The sequence shown here is derived from an EMBL/GenBank/DDBJ whole genome shotgun (WGS) entry which is preliminary data.</text>
</comment>
<keyword evidence="3" id="KW-1185">Reference proteome</keyword>
<evidence type="ECO:0000259" key="1">
    <source>
        <dbReference type="Pfam" id="PF19647"/>
    </source>
</evidence>
<dbReference type="Proteomes" id="UP000326570">
    <property type="component" value="Unassembled WGS sequence"/>
</dbReference>